<protein>
    <recommendedName>
        <fullName evidence="1">non-specific serine/threonine protein kinase</fullName>
        <ecNumber evidence="1">2.7.11.1</ecNumber>
    </recommendedName>
</protein>
<evidence type="ECO:0000259" key="9">
    <source>
        <dbReference type="PROSITE" id="PS50011"/>
    </source>
</evidence>
<dbReference type="CDD" id="cd14014">
    <property type="entry name" value="STKc_PknB_like"/>
    <property type="match status" value="1"/>
</dbReference>
<sequence>METPLGRGGMGEVWRAADLRLKRTVAVKILSLNGMPGQAVARFRREAEIAGGLQHPGIAVVFDTGTDGDVLYLVMELLDGTDLAEVIRRHSDGLPAARAVTLLTQIADALAEAHAKGIVHRDIKPANVMLLEDGRVKILDFGIARYTEQTTDLTGSALIGTPAFMAPEQFDRNEGVDHRTDLYALGALAYELLTGRRPFTADTVRRLLHDVLFTPAPAVRDTHPHVPPALNDLIAELLAKDPDDRPRNARSVAARLRAVDRRAAPAPVAGARTSGAPPAGPVTKPTVRFPTSGSRRKRSGVLRWPAATLVLLPAMALGAFCLNPGGPLQDGGDFHAEPPCGALRPAAFPNAATEDQDGIDCHWYKEQKKTGVVDDGSHREYEYKLIWDLRVIMTLHSPKPWEWLSGPDVAAAYLQNQNFLSDNVDEPRLGPGAYYSLRQNPYAGDPDSNTDYEISGSHTFTFRVNNLVAVVSYVEDRSDLEGMDENKVRATALELAVEMATEIKKEGDDPGLARTHGT</sequence>
<dbReference type="GO" id="GO:0004674">
    <property type="term" value="F:protein serine/threonine kinase activity"/>
    <property type="evidence" value="ECO:0007669"/>
    <property type="project" value="UniProtKB-EC"/>
</dbReference>
<gene>
    <name evidence="10" type="ORF">ACFQ11_02535</name>
</gene>
<dbReference type="InterPro" id="IPR017441">
    <property type="entry name" value="Protein_kinase_ATP_BS"/>
</dbReference>
<feature type="binding site" evidence="7">
    <location>
        <position position="28"/>
    </location>
    <ligand>
        <name>ATP</name>
        <dbReference type="ChEBI" id="CHEBI:30616"/>
    </ligand>
</feature>
<name>A0ABW3EIX7_9ACTN</name>
<dbReference type="PROSITE" id="PS00108">
    <property type="entry name" value="PROTEIN_KINASE_ST"/>
    <property type="match status" value="1"/>
</dbReference>
<evidence type="ECO:0000313" key="11">
    <source>
        <dbReference type="Proteomes" id="UP001596972"/>
    </source>
</evidence>
<dbReference type="PANTHER" id="PTHR43289:SF6">
    <property type="entry name" value="SERINE_THREONINE-PROTEIN KINASE NEKL-3"/>
    <property type="match status" value="1"/>
</dbReference>
<proteinExistence type="predicted"/>
<keyword evidence="6 7" id="KW-0067">ATP-binding</keyword>
<dbReference type="Gene3D" id="3.30.200.20">
    <property type="entry name" value="Phosphorylase Kinase, domain 1"/>
    <property type="match status" value="1"/>
</dbReference>
<dbReference type="SUPFAM" id="SSF56112">
    <property type="entry name" value="Protein kinase-like (PK-like)"/>
    <property type="match status" value="1"/>
</dbReference>
<evidence type="ECO:0000256" key="4">
    <source>
        <dbReference type="ARBA" id="ARBA00022741"/>
    </source>
</evidence>
<keyword evidence="4 7" id="KW-0547">Nucleotide-binding</keyword>
<keyword evidence="2" id="KW-0723">Serine/threonine-protein kinase</keyword>
<evidence type="ECO:0000256" key="2">
    <source>
        <dbReference type="ARBA" id="ARBA00022527"/>
    </source>
</evidence>
<accession>A0ABW3EIX7</accession>
<keyword evidence="3 10" id="KW-0808">Transferase</keyword>
<dbReference type="PANTHER" id="PTHR43289">
    <property type="entry name" value="MITOGEN-ACTIVATED PROTEIN KINASE KINASE KINASE 20-RELATED"/>
    <property type="match status" value="1"/>
</dbReference>
<evidence type="ECO:0000256" key="1">
    <source>
        <dbReference type="ARBA" id="ARBA00012513"/>
    </source>
</evidence>
<dbReference type="PROSITE" id="PS00107">
    <property type="entry name" value="PROTEIN_KINASE_ATP"/>
    <property type="match status" value="1"/>
</dbReference>
<evidence type="ECO:0000256" key="8">
    <source>
        <dbReference type="SAM" id="MobiDB-lite"/>
    </source>
</evidence>
<dbReference type="EC" id="2.7.11.1" evidence="1"/>
<reference evidence="11" key="1">
    <citation type="journal article" date="2019" name="Int. J. Syst. Evol. Microbiol.">
        <title>The Global Catalogue of Microorganisms (GCM) 10K type strain sequencing project: providing services to taxonomists for standard genome sequencing and annotation.</title>
        <authorList>
            <consortium name="The Broad Institute Genomics Platform"/>
            <consortium name="The Broad Institute Genome Sequencing Center for Infectious Disease"/>
            <person name="Wu L."/>
            <person name="Ma J."/>
        </authorList>
    </citation>
    <scope>NUCLEOTIDE SEQUENCE [LARGE SCALE GENOMIC DNA]</scope>
    <source>
        <strain evidence="11">JCM 31202</strain>
    </source>
</reference>
<keyword evidence="11" id="KW-1185">Reference proteome</keyword>
<dbReference type="RefSeq" id="WP_378296079.1">
    <property type="nucleotide sequence ID" value="NZ_JBHTJA010000002.1"/>
</dbReference>
<keyword evidence="5 10" id="KW-0418">Kinase</keyword>
<evidence type="ECO:0000313" key="10">
    <source>
        <dbReference type="EMBL" id="MFD0899257.1"/>
    </source>
</evidence>
<evidence type="ECO:0000256" key="5">
    <source>
        <dbReference type="ARBA" id="ARBA00022777"/>
    </source>
</evidence>
<evidence type="ECO:0000256" key="7">
    <source>
        <dbReference type="PROSITE-ProRule" id="PRU10141"/>
    </source>
</evidence>
<dbReference type="Gene3D" id="1.10.510.10">
    <property type="entry name" value="Transferase(Phosphotransferase) domain 1"/>
    <property type="match status" value="1"/>
</dbReference>
<dbReference type="SMART" id="SM00220">
    <property type="entry name" value="S_TKc"/>
    <property type="match status" value="1"/>
</dbReference>
<dbReference type="InterPro" id="IPR000719">
    <property type="entry name" value="Prot_kinase_dom"/>
</dbReference>
<dbReference type="InterPro" id="IPR008271">
    <property type="entry name" value="Ser/Thr_kinase_AS"/>
</dbReference>
<evidence type="ECO:0000256" key="3">
    <source>
        <dbReference type="ARBA" id="ARBA00022679"/>
    </source>
</evidence>
<dbReference type="Pfam" id="PF00069">
    <property type="entry name" value="Pkinase"/>
    <property type="match status" value="1"/>
</dbReference>
<feature type="domain" description="Protein kinase" evidence="9">
    <location>
        <begin position="1"/>
        <end position="259"/>
    </location>
</feature>
<dbReference type="InterPro" id="IPR011009">
    <property type="entry name" value="Kinase-like_dom_sf"/>
</dbReference>
<comment type="caution">
    <text evidence="10">The sequence shown here is derived from an EMBL/GenBank/DDBJ whole genome shotgun (WGS) entry which is preliminary data.</text>
</comment>
<dbReference type="EMBL" id="JBHTJA010000002">
    <property type="protein sequence ID" value="MFD0899257.1"/>
    <property type="molecule type" value="Genomic_DNA"/>
</dbReference>
<dbReference type="Proteomes" id="UP001596972">
    <property type="component" value="Unassembled WGS sequence"/>
</dbReference>
<dbReference type="PROSITE" id="PS50011">
    <property type="entry name" value="PROTEIN_KINASE_DOM"/>
    <property type="match status" value="1"/>
</dbReference>
<organism evidence="10 11">
    <name type="scientific">Actinomadura sediminis</name>
    <dbReference type="NCBI Taxonomy" id="1038904"/>
    <lineage>
        <taxon>Bacteria</taxon>
        <taxon>Bacillati</taxon>
        <taxon>Actinomycetota</taxon>
        <taxon>Actinomycetes</taxon>
        <taxon>Streptosporangiales</taxon>
        <taxon>Thermomonosporaceae</taxon>
        <taxon>Actinomadura</taxon>
    </lineage>
</organism>
<feature type="region of interest" description="Disordered" evidence="8">
    <location>
        <begin position="263"/>
        <end position="295"/>
    </location>
</feature>
<evidence type="ECO:0000256" key="6">
    <source>
        <dbReference type="ARBA" id="ARBA00022840"/>
    </source>
</evidence>